<dbReference type="GO" id="GO:0050661">
    <property type="term" value="F:NADP binding"/>
    <property type="evidence" value="ECO:0007669"/>
    <property type="project" value="TreeGrafter"/>
</dbReference>
<dbReference type="SUPFAM" id="SSF48179">
    <property type="entry name" value="6-phosphogluconate dehydrogenase C-terminal domain-like"/>
    <property type="match status" value="1"/>
</dbReference>
<dbReference type="PANTHER" id="PTHR43765">
    <property type="entry name" value="2-DEHYDROPANTOATE 2-REDUCTASE-RELATED"/>
    <property type="match status" value="1"/>
</dbReference>
<evidence type="ECO:0000256" key="7">
    <source>
        <dbReference type="ARBA" id="ARBA00023002"/>
    </source>
</evidence>
<dbReference type="Pfam" id="PF08546">
    <property type="entry name" value="ApbA_C"/>
    <property type="match status" value="1"/>
</dbReference>
<dbReference type="GO" id="GO:0005737">
    <property type="term" value="C:cytoplasm"/>
    <property type="evidence" value="ECO:0007669"/>
    <property type="project" value="TreeGrafter"/>
</dbReference>
<dbReference type="NCBIfam" id="NF006083">
    <property type="entry name" value="PRK08229.1"/>
    <property type="match status" value="1"/>
</dbReference>
<dbReference type="InterPro" id="IPR013752">
    <property type="entry name" value="KPA_reductase"/>
</dbReference>
<dbReference type="InterPro" id="IPR008927">
    <property type="entry name" value="6-PGluconate_DH-like_C_sf"/>
</dbReference>
<dbReference type="Gene3D" id="3.40.50.720">
    <property type="entry name" value="NAD(P)-binding Rossmann-like Domain"/>
    <property type="match status" value="1"/>
</dbReference>
<protein>
    <recommendedName>
        <fullName evidence="4">2-dehydropantoate 2-reductase</fullName>
        <ecNumber evidence="3">1.1.1.169</ecNumber>
    </recommendedName>
    <alternativeName>
        <fullName evidence="8">Ketopantoate reductase</fullName>
    </alternativeName>
</protein>
<dbReference type="EC" id="1.1.1.169" evidence="3"/>
<dbReference type="InterPro" id="IPR036291">
    <property type="entry name" value="NAD(P)-bd_dom_sf"/>
</dbReference>
<dbReference type="Pfam" id="PF02558">
    <property type="entry name" value="ApbA"/>
    <property type="match status" value="1"/>
</dbReference>
<evidence type="ECO:0000256" key="1">
    <source>
        <dbReference type="ARBA" id="ARBA00004994"/>
    </source>
</evidence>
<evidence type="ECO:0000259" key="10">
    <source>
        <dbReference type="Pfam" id="PF02558"/>
    </source>
</evidence>
<dbReference type="AlphaFoldDB" id="A0A4P7D9S1"/>
<comment type="pathway">
    <text evidence="1">Cofactor biosynthesis; (R)-pantothenate biosynthesis; (R)-pantoate from 3-methyl-2-oxobutanoate: step 2/2.</text>
</comment>
<dbReference type="KEGG" id="ppai:E1956_43075"/>
<feature type="domain" description="Ketopantoate reductase C-terminal" evidence="11">
    <location>
        <begin position="179"/>
        <end position="318"/>
    </location>
</feature>
<dbReference type="PROSITE" id="PS51257">
    <property type="entry name" value="PROKAR_LIPOPROTEIN"/>
    <property type="match status" value="1"/>
</dbReference>
<gene>
    <name evidence="12" type="ORF">E1956_43075</name>
</gene>
<dbReference type="EMBL" id="CP038152">
    <property type="protein sequence ID" value="QBR03990.1"/>
    <property type="molecule type" value="Genomic_DNA"/>
</dbReference>
<reference evidence="12 13" key="1">
    <citation type="submission" date="2019-03" db="EMBL/GenBank/DDBJ databases">
        <title>Paraburkholderia sp. 7MH5, isolated from subtropical forest soil.</title>
        <authorList>
            <person name="Gao Z.-H."/>
            <person name="Qiu L.-H."/>
        </authorList>
    </citation>
    <scope>NUCLEOTIDE SEQUENCE [LARGE SCALE GENOMIC DNA]</scope>
    <source>
        <strain evidence="12 13">7MH5</strain>
        <plasmid evidence="12 13">unnamed1</plasmid>
    </source>
</reference>
<feature type="domain" description="Ketopantoate reductase N-terminal" evidence="10">
    <location>
        <begin position="7"/>
        <end position="154"/>
    </location>
</feature>
<dbReference type="InterPro" id="IPR003710">
    <property type="entry name" value="ApbA"/>
</dbReference>
<dbReference type="SUPFAM" id="SSF51735">
    <property type="entry name" value="NAD(P)-binding Rossmann-fold domains"/>
    <property type="match status" value="1"/>
</dbReference>
<evidence type="ECO:0000313" key="12">
    <source>
        <dbReference type="EMBL" id="QBR03990.1"/>
    </source>
</evidence>
<dbReference type="RefSeq" id="WP_134759939.1">
    <property type="nucleotide sequence ID" value="NZ_CP038152.1"/>
</dbReference>
<dbReference type="Gene3D" id="1.10.1040.10">
    <property type="entry name" value="N-(1-d-carboxylethyl)-l-norvaline Dehydrogenase, domain 2"/>
    <property type="match status" value="1"/>
</dbReference>
<evidence type="ECO:0000256" key="3">
    <source>
        <dbReference type="ARBA" id="ARBA00013014"/>
    </source>
</evidence>
<sequence length="353" mass="38153">MHVSNRIVVHGAGSVGCYIGGCLAAAGLSVTYLGRPRIQSEVAANGMLVTDQDGRRHAFQPCEVDYRTEPETLSEATLILVTVKSEGTKAAVQEIQRYARVGVPVVSLQNGVRNAAELRAGLGDERVLAGMVPFNVVHLGPGHWHCGTSGKLEIEGSALLADYLPWFGKADLPVVEMTDVAATQWGKLLLNLNNPINALSGLPLRDELAQASYRQCFALCVEEAVQCLIAAGITPRSIGSMPPAEMIELLRLPDAEYHRVVGKHHKIDAAARSSMWEDLEHGRPTEVDYLSGEVVALAETLGRASPINARARALVREAERGGRRDWTAKELLKQFEDAVTIACQEPKAGKVVR</sequence>
<evidence type="ECO:0000256" key="2">
    <source>
        <dbReference type="ARBA" id="ARBA00007870"/>
    </source>
</evidence>
<dbReference type="InterPro" id="IPR050838">
    <property type="entry name" value="Ketopantoate_reductase"/>
</dbReference>
<dbReference type="PANTHER" id="PTHR43765:SF2">
    <property type="entry name" value="2-DEHYDROPANTOATE 2-REDUCTASE"/>
    <property type="match status" value="1"/>
</dbReference>
<dbReference type="GO" id="GO:0015940">
    <property type="term" value="P:pantothenate biosynthetic process"/>
    <property type="evidence" value="ECO:0007669"/>
    <property type="project" value="UniProtKB-UniPathway"/>
</dbReference>
<keyword evidence="5" id="KW-0566">Pantothenate biosynthesis</keyword>
<geneLocation type="plasmid" evidence="12 13">
    <name>unnamed1</name>
</geneLocation>
<evidence type="ECO:0000259" key="11">
    <source>
        <dbReference type="Pfam" id="PF08546"/>
    </source>
</evidence>
<dbReference type="OrthoDB" id="8555723at2"/>
<evidence type="ECO:0000256" key="8">
    <source>
        <dbReference type="ARBA" id="ARBA00032024"/>
    </source>
</evidence>
<dbReference type="Proteomes" id="UP000295727">
    <property type="component" value="Plasmid unnamed1"/>
</dbReference>
<name>A0A4P7D9S1_9BURK</name>
<dbReference type="InterPro" id="IPR013332">
    <property type="entry name" value="KPR_N"/>
</dbReference>
<dbReference type="UniPathway" id="UPA00028">
    <property type="reaction ID" value="UER00004"/>
</dbReference>
<evidence type="ECO:0000256" key="9">
    <source>
        <dbReference type="ARBA" id="ARBA00048793"/>
    </source>
</evidence>
<keyword evidence="12" id="KW-0614">Plasmid</keyword>
<keyword evidence="7 12" id="KW-0560">Oxidoreductase</keyword>
<dbReference type="InterPro" id="IPR013328">
    <property type="entry name" value="6PGD_dom2"/>
</dbReference>
<comment type="catalytic activity">
    <reaction evidence="9">
        <text>(R)-pantoate + NADP(+) = 2-dehydropantoate + NADPH + H(+)</text>
        <dbReference type="Rhea" id="RHEA:16233"/>
        <dbReference type="ChEBI" id="CHEBI:11561"/>
        <dbReference type="ChEBI" id="CHEBI:15378"/>
        <dbReference type="ChEBI" id="CHEBI:15980"/>
        <dbReference type="ChEBI" id="CHEBI:57783"/>
        <dbReference type="ChEBI" id="CHEBI:58349"/>
        <dbReference type="EC" id="1.1.1.169"/>
    </reaction>
</comment>
<keyword evidence="13" id="KW-1185">Reference proteome</keyword>
<keyword evidence="6" id="KW-0521">NADP</keyword>
<evidence type="ECO:0000256" key="4">
    <source>
        <dbReference type="ARBA" id="ARBA00019465"/>
    </source>
</evidence>
<dbReference type="GO" id="GO:0008677">
    <property type="term" value="F:2-dehydropantoate 2-reductase activity"/>
    <property type="evidence" value="ECO:0007669"/>
    <property type="project" value="UniProtKB-EC"/>
</dbReference>
<evidence type="ECO:0000256" key="5">
    <source>
        <dbReference type="ARBA" id="ARBA00022655"/>
    </source>
</evidence>
<accession>A0A4P7D9S1</accession>
<organism evidence="12 13">
    <name type="scientific">Paraburkholderia pallida</name>
    <dbReference type="NCBI Taxonomy" id="2547399"/>
    <lineage>
        <taxon>Bacteria</taxon>
        <taxon>Pseudomonadati</taxon>
        <taxon>Pseudomonadota</taxon>
        <taxon>Betaproteobacteria</taxon>
        <taxon>Burkholderiales</taxon>
        <taxon>Burkholderiaceae</taxon>
        <taxon>Paraburkholderia</taxon>
    </lineage>
</organism>
<evidence type="ECO:0000313" key="13">
    <source>
        <dbReference type="Proteomes" id="UP000295727"/>
    </source>
</evidence>
<comment type="similarity">
    <text evidence="2">Belongs to the ketopantoate reductase family.</text>
</comment>
<dbReference type="NCBIfam" id="TIGR00745">
    <property type="entry name" value="apbA_panE"/>
    <property type="match status" value="1"/>
</dbReference>
<evidence type="ECO:0000256" key="6">
    <source>
        <dbReference type="ARBA" id="ARBA00022857"/>
    </source>
</evidence>
<proteinExistence type="inferred from homology"/>